<evidence type="ECO:0000313" key="2">
    <source>
        <dbReference type="EMBL" id="KAK8724881.1"/>
    </source>
</evidence>
<protein>
    <submittedName>
        <fullName evidence="2">Uncharacterized protein</fullName>
    </submittedName>
</protein>
<feature type="region of interest" description="Disordered" evidence="1">
    <location>
        <begin position="108"/>
        <end position="158"/>
    </location>
</feature>
<gene>
    <name evidence="2" type="ORF">OTU49_010960</name>
</gene>
<feature type="compositionally biased region" description="Acidic residues" evidence="1">
    <location>
        <begin position="211"/>
        <end position="228"/>
    </location>
</feature>
<feature type="non-terminal residue" evidence="2">
    <location>
        <position position="419"/>
    </location>
</feature>
<comment type="caution">
    <text evidence="2">The sequence shown here is derived from an EMBL/GenBank/DDBJ whole genome shotgun (WGS) entry which is preliminary data.</text>
</comment>
<keyword evidence="3" id="KW-1185">Reference proteome</keyword>
<sequence>MGFSSTLEGPDPDLEVQRVPNEDKTLAKTTIDMAYAKDSTQGSLNGYQEMVQRDDEVRMSDEVNDSFNVTKISADVASTSGNNNADTASENMPGVVTNLYVNVAVATRGDDSSTSSGNEEPEAAINGELDSWQPFIGNTKPTGSTYDDLDPSTPSTNNQDLLVEAITDGNHDSSSAAATNEHDAPVATNSSQEATNSTTHNQATEEGIPSEWDEEAENLSEKEEEDEWDRVRMRENEENVVWLRQVIDKETYIRNMAPQYYFLDLSSISPIQDSHLKRALTHLTRQWPWWRLRLRLRGPDRTPWICTEPLQPLHYQMVDSVESKWNSVEDIQQRHTNLWGGPLCTTTLHSYTSNTPDTTLATDSTADTTLTTDETTDNTLTTNGMAGTSLTTNETADTDLTTNGTADTALTTNSTADTT</sequence>
<feature type="region of interest" description="Disordered" evidence="1">
    <location>
        <begin position="170"/>
        <end position="230"/>
    </location>
</feature>
<evidence type="ECO:0000313" key="3">
    <source>
        <dbReference type="Proteomes" id="UP001445076"/>
    </source>
</evidence>
<feature type="compositionally biased region" description="Low complexity" evidence="1">
    <location>
        <begin position="354"/>
        <end position="383"/>
    </location>
</feature>
<dbReference type="Proteomes" id="UP001445076">
    <property type="component" value="Unassembled WGS sequence"/>
</dbReference>
<feature type="compositionally biased region" description="Polar residues" evidence="1">
    <location>
        <begin position="187"/>
        <end position="204"/>
    </location>
</feature>
<feature type="region of interest" description="Disordered" evidence="1">
    <location>
        <begin position="354"/>
        <end position="419"/>
    </location>
</feature>
<reference evidence="2 3" key="1">
    <citation type="journal article" date="2024" name="BMC Genomics">
        <title>Genome assembly of redclaw crayfish (Cherax quadricarinatus) provides insights into its immune adaptation and hypoxia tolerance.</title>
        <authorList>
            <person name="Liu Z."/>
            <person name="Zheng J."/>
            <person name="Li H."/>
            <person name="Fang K."/>
            <person name="Wang S."/>
            <person name="He J."/>
            <person name="Zhou D."/>
            <person name="Weng S."/>
            <person name="Chi M."/>
            <person name="Gu Z."/>
            <person name="He J."/>
            <person name="Li F."/>
            <person name="Wang M."/>
        </authorList>
    </citation>
    <scope>NUCLEOTIDE SEQUENCE [LARGE SCALE GENOMIC DNA]</scope>
    <source>
        <strain evidence="2">ZL_2023a</strain>
    </source>
</reference>
<accession>A0AAW0WD18</accession>
<organism evidence="2 3">
    <name type="scientific">Cherax quadricarinatus</name>
    <name type="common">Australian red claw crayfish</name>
    <dbReference type="NCBI Taxonomy" id="27406"/>
    <lineage>
        <taxon>Eukaryota</taxon>
        <taxon>Metazoa</taxon>
        <taxon>Ecdysozoa</taxon>
        <taxon>Arthropoda</taxon>
        <taxon>Crustacea</taxon>
        <taxon>Multicrustacea</taxon>
        <taxon>Malacostraca</taxon>
        <taxon>Eumalacostraca</taxon>
        <taxon>Eucarida</taxon>
        <taxon>Decapoda</taxon>
        <taxon>Pleocyemata</taxon>
        <taxon>Astacidea</taxon>
        <taxon>Parastacoidea</taxon>
        <taxon>Parastacidae</taxon>
        <taxon>Cherax</taxon>
    </lineage>
</organism>
<proteinExistence type="predicted"/>
<dbReference type="AlphaFoldDB" id="A0AAW0WD18"/>
<evidence type="ECO:0000256" key="1">
    <source>
        <dbReference type="SAM" id="MobiDB-lite"/>
    </source>
</evidence>
<feature type="compositionally biased region" description="Low complexity" evidence="1">
    <location>
        <begin position="390"/>
        <end position="419"/>
    </location>
</feature>
<dbReference type="EMBL" id="JARKIK010000084">
    <property type="protein sequence ID" value="KAK8724881.1"/>
    <property type="molecule type" value="Genomic_DNA"/>
</dbReference>
<name>A0AAW0WD18_CHEQU</name>